<sequence length="514" mass="56726">MAEPPDKLNPSVKAFGPIDGFAATAHKDGAHSAATPAFTEADNAKASDIRKLRLALAASQLEVAALTKKLLCKEQEFESLNNPPPSMMALLDTTMRNKLSSIKELSEGASKMWERAAATDRLAATTDAETPHERQMHDALTASIVDATQIESIDPRTEVRDLADPARTAVHAAVVRTIALCLKDEDAIQCATEALMTKYLLNRKAEKANRYEVLKDLDHGSKEYRSRELVDVDAATPPEERKYALSDPEIQDLLKEYRLMGYLECARSFDLRSAARQKVDGFDIHQCDYLFDVKHRNNTLQEGIEAGKLFGWRAMCHAFDKPGWDTSLNPHNWRWQEFWTAFLKPSPGSFWDGVEQGFAQAEEKFKARQAKEAEEASFQTVAPDFRSTDKHASPTGGRTTTSKGQSKDGLHREKSRHEQSRRPDDSANAPKPRICGGGLASGAQKASPKATVPETARAPSSPVVQPIEHSLKNKGPSVSSRACNPHDEPVNNLPFPSLLREGDRVPRSGFAFGE</sequence>
<evidence type="ECO:0000313" key="1">
    <source>
        <dbReference type="EMBL" id="KAJ8107684.1"/>
    </source>
</evidence>
<dbReference type="Proteomes" id="UP001153331">
    <property type="component" value="Unassembled WGS sequence"/>
</dbReference>
<proteinExistence type="predicted"/>
<organism evidence="1 2">
    <name type="scientific">Boeremia exigua</name>
    <dbReference type="NCBI Taxonomy" id="749465"/>
    <lineage>
        <taxon>Eukaryota</taxon>
        <taxon>Fungi</taxon>
        <taxon>Dikarya</taxon>
        <taxon>Ascomycota</taxon>
        <taxon>Pezizomycotina</taxon>
        <taxon>Dothideomycetes</taxon>
        <taxon>Pleosporomycetidae</taxon>
        <taxon>Pleosporales</taxon>
        <taxon>Pleosporineae</taxon>
        <taxon>Didymellaceae</taxon>
        <taxon>Boeremia</taxon>
    </lineage>
</organism>
<gene>
    <name evidence="1" type="ORF">OPT61_g8698</name>
</gene>
<protein>
    <submittedName>
        <fullName evidence="1">Uncharacterized protein</fullName>
    </submittedName>
</protein>
<reference evidence="1" key="1">
    <citation type="submission" date="2022-11" db="EMBL/GenBank/DDBJ databases">
        <title>Genome Sequence of Boeremia exigua.</title>
        <authorList>
            <person name="Buettner E."/>
        </authorList>
    </citation>
    <scope>NUCLEOTIDE SEQUENCE</scope>
    <source>
        <strain evidence="1">CU02</strain>
    </source>
</reference>
<name>A0ACC2HY28_9PLEO</name>
<evidence type="ECO:0000313" key="2">
    <source>
        <dbReference type="Proteomes" id="UP001153331"/>
    </source>
</evidence>
<keyword evidence="2" id="KW-1185">Reference proteome</keyword>
<dbReference type="EMBL" id="JAPHNI010000878">
    <property type="protein sequence ID" value="KAJ8107684.1"/>
    <property type="molecule type" value="Genomic_DNA"/>
</dbReference>
<accession>A0ACC2HY28</accession>
<comment type="caution">
    <text evidence="1">The sequence shown here is derived from an EMBL/GenBank/DDBJ whole genome shotgun (WGS) entry which is preliminary data.</text>
</comment>